<dbReference type="EMBL" id="LUGG01000003">
    <property type="protein sequence ID" value="OBZ76624.1"/>
    <property type="molecule type" value="Genomic_DNA"/>
</dbReference>
<keyword evidence="3" id="KW-1185">Reference proteome</keyword>
<evidence type="ECO:0000313" key="3">
    <source>
        <dbReference type="Proteomes" id="UP000092993"/>
    </source>
</evidence>
<sequence length="89" mass="9050">MVHFLSLTIIGTILSAAAGIQAQITGGILCADPNYSGGCYNVASGGCLDISVLLPTNGVSSFAALSSSTCQMFTSTHDCTGTYCLPVLR</sequence>
<protein>
    <recommendedName>
        <fullName evidence="4">Hydrophobin</fullName>
    </recommendedName>
</protein>
<keyword evidence="1" id="KW-0732">Signal</keyword>
<organism evidence="2 3">
    <name type="scientific">Grifola frondosa</name>
    <name type="common">Maitake</name>
    <name type="synonym">Polyporus frondosus</name>
    <dbReference type="NCBI Taxonomy" id="5627"/>
    <lineage>
        <taxon>Eukaryota</taxon>
        <taxon>Fungi</taxon>
        <taxon>Dikarya</taxon>
        <taxon>Basidiomycota</taxon>
        <taxon>Agaricomycotina</taxon>
        <taxon>Agaricomycetes</taxon>
        <taxon>Polyporales</taxon>
        <taxon>Grifolaceae</taxon>
        <taxon>Grifola</taxon>
    </lineage>
</organism>
<feature type="signal peptide" evidence="1">
    <location>
        <begin position="1"/>
        <end position="22"/>
    </location>
</feature>
<comment type="caution">
    <text evidence="2">The sequence shown here is derived from an EMBL/GenBank/DDBJ whole genome shotgun (WGS) entry which is preliminary data.</text>
</comment>
<dbReference type="Proteomes" id="UP000092993">
    <property type="component" value="Unassembled WGS sequence"/>
</dbReference>
<evidence type="ECO:0000256" key="1">
    <source>
        <dbReference type="SAM" id="SignalP"/>
    </source>
</evidence>
<evidence type="ECO:0000313" key="2">
    <source>
        <dbReference type="EMBL" id="OBZ76624.1"/>
    </source>
</evidence>
<accession>A0A1C7MNT9</accession>
<feature type="chain" id="PRO_5008889236" description="Hydrophobin" evidence="1">
    <location>
        <begin position="23"/>
        <end position="89"/>
    </location>
</feature>
<evidence type="ECO:0008006" key="4">
    <source>
        <dbReference type="Google" id="ProtNLM"/>
    </source>
</evidence>
<proteinExistence type="predicted"/>
<name>A0A1C7MNT9_GRIFR</name>
<reference evidence="2 3" key="1">
    <citation type="submission" date="2016-03" db="EMBL/GenBank/DDBJ databases">
        <title>Whole genome sequencing of Grifola frondosa 9006-11.</title>
        <authorList>
            <person name="Min B."/>
            <person name="Park H."/>
            <person name="Kim J.-G."/>
            <person name="Cho H."/>
            <person name="Oh Y.-L."/>
            <person name="Kong W.-S."/>
            <person name="Choi I.-G."/>
        </authorList>
    </citation>
    <scope>NUCLEOTIDE SEQUENCE [LARGE SCALE GENOMIC DNA]</scope>
    <source>
        <strain evidence="2 3">9006-11</strain>
    </source>
</reference>
<gene>
    <name evidence="2" type="ORF">A0H81_03266</name>
</gene>
<dbReference type="AlphaFoldDB" id="A0A1C7MNT9"/>